<dbReference type="EMBL" id="KN831779">
    <property type="protein sequence ID" value="KIM41984.1"/>
    <property type="molecule type" value="Genomic_DNA"/>
</dbReference>
<dbReference type="AlphaFoldDB" id="A0A0C3CCK7"/>
<name>A0A0C3CCK7_HEBCY</name>
<organism evidence="2 3">
    <name type="scientific">Hebeloma cylindrosporum</name>
    <dbReference type="NCBI Taxonomy" id="76867"/>
    <lineage>
        <taxon>Eukaryota</taxon>
        <taxon>Fungi</taxon>
        <taxon>Dikarya</taxon>
        <taxon>Basidiomycota</taxon>
        <taxon>Agaricomycotina</taxon>
        <taxon>Agaricomycetes</taxon>
        <taxon>Agaricomycetidae</taxon>
        <taxon>Agaricales</taxon>
        <taxon>Agaricineae</taxon>
        <taxon>Hymenogastraceae</taxon>
        <taxon>Hebeloma</taxon>
    </lineage>
</organism>
<keyword evidence="3" id="KW-1185">Reference proteome</keyword>
<dbReference type="Proteomes" id="UP000053424">
    <property type="component" value="Unassembled WGS sequence"/>
</dbReference>
<feature type="region of interest" description="Disordered" evidence="1">
    <location>
        <begin position="1"/>
        <end position="42"/>
    </location>
</feature>
<dbReference type="HOGENOM" id="CLU_1261649_0_0_1"/>
<sequence>MAAVHTASTLEKNTAELDDYQIVEPKTPSANSQPEEESEPRGFIELVPFDSTRAGVDPAELVGKVFVNAYHISANPDDEGTGLPGSFGIEFTDGSKYHIRIYNARAAGEFADVNIDIENGFRDEDDLEGKRVTAASLLRHEDSFIRNYGYNNGEKNHGLVEYVVLGIKLEGFDEWVRFSGGTEEVYLDEEVSKVVIDSYDVYLVRMKGARVKKGRPKKY</sequence>
<proteinExistence type="predicted"/>
<reference evidence="3" key="2">
    <citation type="submission" date="2015-01" db="EMBL/GenBank/DDBJ databases">
        <title>Evolutionary Origins and Diversification of the Mycorrhizal Mutualists.</title>
        <authorList>
            <consortium name="DOE Joint Genome Institute"/>
            <consortium name="Mycorrhizal Genomics Consortium"/>
            <person name="Kohler A."/>
            <person name="Kuo A."/>
            <person name="Nagy L.G."/>
            <person name="Floudas D."/>
            <person name="Copeland A."/>
            <person name="Barry K.W."/>
            <person name="Cichocki N."/>
            <person name="Veneault-Fourrey C."/>
            <person name="LaButti K."/>
            <person name="Lindquist E.A."/>
            <person name="Lipzen A."/>
            <person name="Lundell T."/>
            <person name="Morin E."/>
            <person name="Murat C."/>
            <person name="Riley R."/>
            <person name="Ohm R."/>
            <person name="Sun H."/>
            <person name="Tunlid A."/>
            <person name="Henrissat B."/>
            <person name="Grigoriev I.V."/>
            <person name="Hibbett D.S."/>
            <person name="Martin F."/>
        </authorList>
    </citation>
    <scope>NUCLEOTIDE SEQUENCE [LARGE SCALE GENOMIC DNA]</scope>
    <source>
        <strain evidence="3">h7</strain>
    </source>
</reference>
<evidence type="ECO:0000313" key="2">
    <source>
        <dbReference type="EMBL" id="KIM41984.1"/>
    </source>
</evidence>
<protein>
    <submittedName>
        <fullName evidence="2">Uncharacterized protein</fullName>
    </submittedName>
</protein>
<feature type="compositionally biased region" description="Polar residues" evidence="1">
    <location>
        <begin position="1"/>
        <end position="12"/>
    </location>
</feature>
<dbReference type="OrthoDB" id="3050188at2759"/>
<evidence type="ECO:0000256" key="1">
    <source>
        <dbReference type="SAM" id="MobiDB-lite"/>
    </source>
</evidence>
<reference evidence="2 3" key="1">
    <citation type="submission" date="2014-04" db="EMBL/GenBank/DDBJ databases">
        <authorList>
            <consortium name="DOE Joint Genome Institute"/>
            <person name="Kuo A."/>
            <person name="Gay G."/>
            <person name="Dore J."/>
            <person name="Kohler A."/>
            <person name="Nagy L.G."/>
            <person name="Floudas D."/>
            <person name="Copeland A."/>
            <person name="Barry K.W."/>
            <person name="Cichocki N."/>
            <person name="Veneault-Fourrey C."/>
            <person name="LaButti K."/>
            <person name="Lindquist E.A."/>
            <person name="Lipzen A."/>
            <person name="Lundell T."/>
            <person name="Morin E."/>
            <person name="Murat C."/>
            <person name="Sun H."/>
            <person name="Tunlid A."/>
            <person name="Henrissat B."/>
            <person name="Grigoriev I.V."/>
            <person name="Hibbett D.S."/>
            <person name="Martin F."/>
            <person name="Nordberg H.P."/>
            <person name="Cantor M.N."/>
            <person name="Hua S.X."/>
        </authorList>
    </citation>
    <scope>NUCLEOTIDE SEQUENCE [LARGE SCALE GENOMIC DNA]</scope>
    <source>
        <strain evidence="3">h7</strain>
    </source>
</reference>
<accession>A0A0C3CCK7</accession>
<evidence type="ECO:0000313" key="3">
    <source>
        <dbReference type="Proteomes" id="UP000053424"/>
    </source>
</evidence>
<gene>
    <name evidence="2" type="ORF">M413DRAFT_445174</name>
</gene>